<keyword evidence="2" id="KW-1185">Reference proteome</keyword>
<dbReference type="OrthoDB" id="1493110at2"/>
<organism evidence="1 2">
    <name type="scientific">Flavilitoribacter nigricans (strain ATCC 23147 / DSM 23189 / NBRC 102662 / NCIMB 1420 / SS-2)</name>
    <name type="common">Lewinella nigricans</name>
    <dbReference type="NCBI Taxonomy" id="1122177"/>
    <lineage>
        <taxon>Bacteria</taxon>
        <taxon>Pseudomonadati</taxon>
        <taxon>Bacteroidota</taxon>
        <taxon>Saprospiria</taxon>
        <taxon>Saprospirales</taxon>
        <taxon>Lewinellaceae</taxon>
        <taxon>Flavilitoribacter</taxon>
    </lineage>
</organism>
<proteinExistence type="predicted"/>
<evidence type="ECO:0000313" key="2">
    <source>
        <dbReference type="Proteomes" id="UP000223913"/>
    </source>
</evidence>
<dbReference type="Proteomes" id="UP000223913">
    <property type="component" value="Unassembled WGS sequence"/>
</dbReference>
<dbReference type="EMBL" id="PDUD01000011">
    <property type="protein sequence ID" value="PHN07239.1"/>
    <property type="molecule type" value="Genomic_DNA"/>
</dbReference>
<evidence type="ECO:0000313" key="1">
    <source>
        <dbReference type="EMBL" id="PHN07239.1"/>
    </source>
</evidence>
<protein>
    <submittedName>
        <fullName evidence="1">Uncharacterized protein</fullName>
    </submittedName>
</protein>
<reference evidence="1 2" key="1">
    <citation type="submission" date="2017-10" db="EMBL/GenBank/DDBJ databases">
        <title>The draft genome sequence of Lewinella nigricans NBRC 102662.</title>
        <authorList>
            <person name="Wang K."/>
        </authorList>
    </citation>
    <scope>NUCLEOTIDE SEQUENCE [LARGE SCALE GENOMIC DNA]</scope>
    <source>
        <strain evidence="1 2">NBRC 102662</strain>
    </source>
</reference>
<dbReference type="AlphaFoldDB" id="A0A2D0NGE0"/>
<name>A0A2D0NGE0_FLAN2</name>
<gene>
    <name evidence="1" type="ORF">CRP01_07975</name>
</gene>
<sequence length="130" mass="14995">MILTLLFVPLLCFTQDQNEERPNYCDELPVTYEKVAFPRGGSSRQALPRFATAPTTEYKVQVAILRFTDPKDFPFHPKLVARYRPCEEVWVVESRESFTDKNDAKKLQAEMEKLGYRGAYITELVAYHGG</sequence>
<comment type="caution">
    <text evidence="1">The sequence shown here is derived from an EMBL/GenBank/DDBJ whole genome shotgun (WGS) entry which is preliminary data.</text>
</comment>
<accession>A0A2D0NGE0</accession>